<evidence type="ECO:0008006" key="7">
    <source>
        <dbReference type="Google" id="ProtNLM"/>
    </source>
</evidence>
<evidence type="ECO:0000256" key="4">
    <source>
        <dbReference type="PROSITE-ProRule" id="PRU00742"/>
    </source>
</evidence>
<dbReference type="InterPro" id="IPR006035">
    <property type="entry name" value="Ureohydrolase"/>
</dbReference>
<dbReference type="GO" id="GO:0005737">
    <property type="term" value="C:cytoplasm"/>
    <property type="evidence" value="ECO:0007669"/>
    <property type="project" value="TreeGrafter"/>
</dbReference>
<dbReference type="PROSITE" id="PS51409">
    <property type="entry name" value="ARGINASE_2"/>
    <property type="match status" value="1"/>
</dbReference>
<gene>
    <name evidence="5" type="ORF">IM811_014516</name>
</gene>
<evidence type="ECO:0000313" key="6">
    <source>
        <dbReference type="Proteomes" id="UP000616885"/>
    </source>
</evidence>
<evidence type="ECO:0000256" key="2">
    <source>
        <dbReference type="ARBA" id="ARBA00022801"/>
    </source>
</evidence>
<keyword evidence="3" id="KW-0464">Manganese</keyword>
<dbReference type="PANTHER" id="PTHR43782">
    <property type="entry name" value="ARGINASE"/>
    <property type="match status" value="1"/>
</dbReference>
<dbReference type="PANTHER" id="PTHR43782:SF3">
    <property type="entry name" value="ARGINASE"/>
    <property type="match status" value="1"/>
</dbReference>
<dbReference type="Proteomes" id="UP000616885">
    <property type="component" value="Unassembled WGS sequence"/>
</dbReference>
<dbReference type="InterPro" id="IPR023696">
    <property type="entry name" value="Ureohydrolase_dom_sf"/>
</dbReference>
<name>A0A8H7TN40_BIOOC</name>
<comment type="similarity">
    <text evidence="4">Belongs to the arginase family.</text>
</comment>
<comment type="caution">
    <text evidence="5">The sequence shown here is derived from an EMBL/GenBank/DDBJ whole genome shotgun (WGS) entry which is preliminary data.</text>
</comment>
<dbReference type="EMBL" id="JADCTT010000005">
    <property type="protein sequence ID" value="KAF9752722.1"/>
    <property type="molecule type" value="Genomic_DNA"/>
</dbReference>
<organism evidence="5 6">
    <name type="scientific">Bionectria ochroleuca</name>
    <name type="common">Gliocladium roseum</name>
    <dbReference type="NCBI Taxonomy" id="29856"/>
    <lineage>
        <taxon>Eukaryota</taxon>
        <taxon>Fungi</taxon>
        <taxon>Dikarya</taxon>
        <taxon>Ascomycota</taxon>
        <taxon>Pezizomycotina</taxon>
        <taxon>Sordariomycetes</taxon>
        <taxon>Hypocreomycetidae</taxon>
        <taxon>Hypocreales</taxon>
        <taxon>Bionectriaceae</taxon>
        <taxon>Clonostachys</taxon>
    </lineage>
</organism>
<keyword evidence="1" id="KW-0479">Metal-binding</keyword>
<dbReference type="Pfam" id="PF00491">
    <property type="entry name" value="Arginase"/>
    <property type="match status" value="1"/>
</dbReference>
<evidence type="ECO:0000313" key="5">
    <source>
        <dbReference type="EMBL" id="KAF9752722.1"/>
    </source>
</evidence>
<keyword evidence="2" id="KW-0378">Hydrolase</keyword>
<evidence type="ECO:0000256" key="1">
    <source>
        <dbReference type="ARBA" id="ARBA00022723"/>
    </source>
</evidence>
<protein>
    <recommendedName>
        <fullName evidence="7">Arginase</fullName>
    </recommendedName>
</protein>
<reference evidence="5" key="1">
    <citation type="submission" date="2020-10" db="EMBL/GenBank/DDBJ databases">
        <title>High-Quality Genome Resource of Clonostachys rosea strain S41 by Oxford Nanopore Long-Read Sequencing.</title>
        <authorList>
            <person name="Wang H."/>
        </authorList>
    </citation>
    <scope>NUCLEOTIDE SEQUENCE</scope>
    <source>
        <strain evidence="5">S41</strain>
    </source>
</reference>
<evidence type="ECO:0000256" key="3">
    <source>
        <dbReference type="ARBA" id="ARBA00023211"/>
    </source>
</evidence>
<proteinExistence type="inferred from homology"/>
<accession>A0A8H7TN40</accession>
<dbReference type="SUPFAM" id="SSF52768">
    <property type="entry name" value="Arginase/deacetylase"/>
    <property type="match status" value="1"/>
</dbReference>
<sequence length="325" mass="35369">MTTSRSVAITYVAADCGSVIPGKSKAPQAFQDAGIAKKLRDAGMPIVSELDALDSPARYSVKPFSKGSVRNEELNISVCQSVRRVVSHNITASSSDQSPFQLILGGECCMCPAILSSFWEHAASQSPPKRVGLIYIDADTDLASPHDRNSTGNFAGMNMTHLIGRENGLESMRQFSRPSGEAVCDPSNMVLFGINMGFAGNKPEHFAYLFDNEYTVLSSESVALSPEKCARRALKRLEENTDIIMVHFDVDSIDPRLFPLANVPNFTGVTFEQMMAALRVFLASDKVTGLTIAEVNPDHDPDLSMVNRLSEEVVQMLSSRRSASP</sequence>
<dbReference type="GO" id="GO:0030145">
    <property type="term" value="F:manganese ion binding"/>
    <property type="evidence" value="ECO:0007669"/>
    <property type="project" value="TreeGrafter"/>
</dbReference>
<dbReference type="Gene3D" id="3.40.800.10">
    <property type="entry name" value="Ureohydrolase domain"/>
    <property type="match status" value="1"/>
</dbReference>
<dbReference type="GO" id="GO:0004053">
    <property type="term" value="F:arginase activity"/>
    <property type="evidence" value="ECO:0007669"/>
    <property type="project" value="TreeGrafter"/>
</dbReference>
<dbReference type="AlphaFoldDB" id="A0A8H7TN40"/>